<sequence length="89" mass="10249">MIRRLARRNSALGEPVVAQILDIFFGSILQSIREETRVELRGFGSFSARNYVLQSSTEGLHKMRYRRIYFRPSEKLIKAVNSGNSKSEN</sequence>
<gene>
    <name evidence="3" type="primary">ihfB</name>
    <name evidence="3" type="ORF">ANPL_01155</name>
</gene>
<dbReference type="InterPro" id="IPR000119">
    <property type="entry name" value="Hist_DNA-bd"/>
</dbReference>
<comment type="similarity">
    <text evidence="1">Belongs to the bacterial histone-like protein family.</text>
</comment>
<reference evidence="3 4" key="1">
    <citation type="journal article" date="2020" name="Pathogens">
        <title>First Whole Genome Sequence of Anaplasma platys, an Obligate Intracellular Rickettsial Pathogen of Dogs.</title>
        <authorList>
            <person name="Llanes A."/>
            <person name="Rajeev S."/>
        </authorList>
    </citation>
    <scope>NUCLEOTIDE SEQUENCE [LARGE SCALE GENOMIC DNA]</scope>
    <source>
        <strain evidence="3 4">S3</strain>
    </source>
</reference>
<protein>
    <submittedName>
        <fullName evidence="3">Integration host factor subunit beta</fullName>
    </submittedName>
</protein>
<evidence type="ECO:0000256" key="1">
    <source>
        <dbReference type="ARBA" id="ARBA00010529"/>
    </source>
</evidence>
<name>A0A858PXP0_9RICK</name>
<dbReference type="Gene3D" id="4.10.520.10">
    <property type="entry name" value="IHF-like DNA-binding proteins"/>
    <property type="match status" value="1"/>
</dbReference>
<keyword evidence="4" id="KW-1185">Reference proteome</keyword>
<dbReference type="AlphaFoldDB" id="A0A858PXP0"/>
<dbReference type="GO" id="GO:0030527">
    <property type="term" value="F:structural constituent of chromatin"/>
    <property type="evidence" value="ECO:0007669"/>
    <property type="project" value="InterPro"/>
</dbReference>
<proteinExistence type="inferred from homology"/>
<evidence type="ECO:0000313" key="3">
    <source>
        <dbReference type="EMBL" id="QJC27342.1"/>
    </source>
</evidence>
<keyword evidence="2" id="KW-0238">DNA-binding</keyword>
<dbReference type="Proteomes" id="UP000500930">
    <property type="component" value="Chromosome"/>
</dbReference>
<dbReference type="InterPro" id="IPR010992">
    <property type="entry name" value="IHF-like_DNA-bd_dom_sf"/>
</dbReference>
<dbReference type="KEGG" id="aplt:ANPL_01155"/>
<organism evidence="3 4">
    <name type="scientific">Anaplasma platys</name>
    <dbReference type="NCBI Taxonomy" id="949"/>
    <lineage>
        <taxon>Bacteria</taxon>
        <taxon>Pseudomonadati</taxon>
        <taxon>Pseudomonadota</taxon>
        <taxon>Alphaproteobacteria</taxon>
        <taxon>Rickettsiales</taxon>
        <taxon>Anaplasmataceae</taxon>
        <taxon>Anaplasma</taxon>
    </lineage>
</organism>
<evidence type="ECO:0000313" key="4">
    <source>
        <dbReference type="Proteomes" id="UP000500930"/>
    </source>
</evidence>
<evidence type="ECO:0000256" key="2">
    <source>
        <dbReference type="ARBA" id="ARBA00023125"/>
    </source>
</evidence>
<dbReference type="Pfam" id="PF00216">
    <property type="entry name" value="Bac_DNA_binding"/>
    <property type="match status" value="1"/>
</dbReference>
<accession>A0A858PXP0</accession>
<dbReference type="GO" id="GO:0003677">
    <property type="term" value="F:DNA binding"/>
    <property type="evidence" value="ECO:0007669"/>
    <property type="project" value="UniProtKB-KW"/>
</dbReference>
<dbReference type="SUPFAM" id="SSF47729">
    <property type="entry name" value="IHF-like DNA-binding proteins"/>
    <property type="match status" value="1"/>
</dbReference>
<dbReference type="EMBL" id="CP046391">
    <property type="protein sequence ID" value="QJC27342.1"/>
    <property type="molecule type" value="Genomic_DNA"/>
</dbReference>